<sequence>MSKADITQSAQNEEISVVSIVLEIINQGRKHCAPTIFFDLL</sequence>
<name>A0AAU8JDD0_9CYAN</name>
<protein>
    <submittedName>
        <fullName evidence="1">Uncharacterized protein</fullName>
    </submittedName>
</protein>
<accession>A0AAU8JDD0</accession>
<gene>
    <name evidence="1" type="ORF">ABWT76_005529</name>
</gene>
<dbReference type="RefSeq" id="WP_354635281.1">
    <property type="nucleotide sequence ID" value="NZ_CP159837.1"/>
</dbReference>
<dbReference type="EMBL" id="CP159837">
    <property type="protein sequence ID" value="XCM36752.1"/>
    <property type="molecule type" value="Genomic_DNA"/>
</dbReference>
<reference evidence="1" key="1">
    <citation type="submission" date="2024-07" db="EMBL/GenBank/DDBJ databases">
        <authorList>
            <person name="Kim Y.J."/>
            <person name="Jeong J.Y."/>
        </authorList>
    </citation>
    <scope>NUCLEOTIDE SEQUENCE</scope>
    <source>
        <strain evidence="1">GIHE-MW2</strain>
    </source>
</reference>
<dbReference type="AlphaFoldDB" id="A0AAU8JDD0"/>
<evidence type="ECO:0000313" key="1">
    <source>
        <dbReference type="EMBL" id="XCM36752.1"/>
    </source>
</evidence>
<proteinExistence type="predicted"/>
<organism evidence="1">
    <name type="scientific">Planktothricoides raciborskii GIHE-MW2</name>
    <dbReference type="NCBI Taxonomy" id="2792601"/>
    <lineage>
        <taxon>Bacteria</taxon>
        <taxon>Bacillati</taxon>
        <taxon>Cyanobacteriota</taxon>
        <taxon>Cyanophyceae</taxon>
        <taxon>Oscillatoriophycideae</taxon>
        <taxon>Oscillatoriales</taxon>
        <taxon>Oscillatoriaceae</taxon>
        <taxon>Planktothricoides</taxon>
    </lineage>
</organism>